<gene>
    <name evidence="1" type="ORF">COX77_03125</name>
</gene>
<evidence type="ECO:0000313" key="1">
    <source>
        <dbReference type="EMBL" id="PIZ98877.1"/>
    </source>
</evidence>
<accession>A0A2M7VEF9</accession>
<sequence>MDITKKIVFVTVYGLPLNNKRSGPEVYGPIVQSPNRDLRTAVNTIISDVLFGSRGVNQQDNLFIQMPDGLYYSHTANIDHHMVLVIVDGLRETPLVKKEFFEKLAVDIKSHLAFLTLLKDVEIAIWIRLSESHTQICV</sequence>
<proteinExistence type="predicted"/>
<dbReference type="EMBL" id="PFPO01000058">
    <property type="protein sequence ID" value="PIZ98877.1"/>
    <property type="molecule type" value="Genomic_DNA"/>
</dbReference>
<dbReference type="Proteomes" id="UP000230405">
    <property type="component" value="Unassembled WGS sequence"/>
</dbReference>
<organism evidence="1 2">
    <name type="scientific">Candidatus Komeilibacteria bacterium CG_4_10_14_0_2_um_filter_37_10</name>
    <dbReference type="NCBI Taxonomy" id="1974470"/>
    <lineage>
        <taxon>Bacteria</taxon>
        <taxon>Candidatus Komeiliibacteriota</taxon>
    </lineage>
</organism>
<dbReference type="AlphaFoldDB" id="A0A2M7VEF9"/>
<reference evidence="2" key="1">
    <citation type="submission" date="2017-09" db="EMBL/GenBank/DDBJ databases">
        <title>Depth-based differentiation of microbial function through sediment-hosted aquifers and enrichment of novel symbionts in the deep terrestrial subsurface.</title>
        <authorList>
            <person name="Probst A.J."/>
            <person name="Ladd B."/>
            <person name="Jarett J.K."/>
            <person name="Geller-Mcgrath D.E."/>
            <person name="Sieber C.M.K."/>
            <person name="Emerson J.B."/>
            <person name="Anantharaman K."/>
            <person name="Thomas B.C."/>
            <person name="Malmstrom R."/>
            <person name="Stieglmeier M."/>
            <person name="Klingl A."/>
            <person name="Woyke T."/>
            <person name="Ryan C.M."/>
            <person name="Banfield J.F."/>
        </authorList>
    </citation>
    <scope>NUCLEOTIDE SEQUENCE [LARGE SCALE GENOMIC DNA]</scope>
</reference>
<protein>
    <submittedName>
        <fullName evidence="1">Uncharacterized protein</fullName>
    </submittedName>
</protein>
<evidence type="ECO:0000313" key="2">
    <source>
        <dbReference type="Proteomes" id="UP000230405"/>
    </source>
</evidence>
<comment type="caution">
    <text evidence="1">The sequence shown here is derived from an EMBL/GenBank/DDBJ whole genome shotgun (WGS) entry which is preliminary data.</text>
</comment>
<name>A0A2M7VEF9_9BACT</name>